<dbReference type="Proteomes" id="UP000604046">
    <property type="component" value="Unassembled WGS sequence"/>
</dbReference>
<gene>
    <name evidence="4" type="primary">cnot1</name>
    <name evidence="4" type="ORF">SNAT2548_LOCUS13391</name>
</gene>
<dbReference type="AlphaFoldDB" id="A0A812MHA3"/>
<evidence type="ECO:0000313" key="4">
    <source>
        <dbReference type="EMBL" id="CAE7258058.1"/>
    </source>
</evidence>
<keyword evidence="5" id="KW-1185">Reference proteome</keyword>
<dbReference type="GO" id="GO:0030015">
    <property type="term" value="C:CCR4-NOT core complex"/>
    <property type="evidence" value="ECO:0007669"/>
    <property type="project" value="InterPro"/>
</dbReference>
<dbReference type="InterPro" id="IPR038535">
    <property type="entry name" value="CNOT1_TTP_bind_sf"/>
</dbReference>
<protein>
    <submittedName>
        <fullName evidence="4">Cnot1 protein</fullName>
    </submittedName>
</protein>
<dbReference type="Pfam" id="PF16415">
    <property type="entry name" value="CNOT1_CAF1_bind"/>
    <property type="match status" value="1"/>
</dbReference>
<evidence type="ECO:0000259" key="2">
    <source>
        <dbReference type="Pfam" id="PF16415"/>
    </source>
</evidence>
<dbReference type="PANTHER" id="PTHR13162">
    <property type="entry name" value="CCR4-NOT TRANSCRIPTION COMPLEX"/>
    <property type="match status" value="1"/>
</dbReference>
<dbReference type="GO" id="GO:0060090">
    <property type="term" value="F:molecular adaptor activity"/>
    <property type="evidence" value="ECO:0007669"/>
    <property type="project" value="TreeGrafter"/>
</dbReference>
<name>A0A812MHA3_9DINO</name>
<dbReference type="Gene3D" id="1.25.40.180">
    <property type="match status" value="1"/>
</dbReference>
<dbReference type="PANTHER" id="PTHR13162:SF8">
    <property type="entry name" value="CCR4-NOT TRANSCRIPTION COMPLEX SUBUNIT 1"/>
    <property type="match status" value="1"/>
</dbReference>
<evidence type="ECO:0000259" key="3">
    <source>
        <dbReference type="Pfam" id="PF16417"/>
    </source>
</evidence>
<feature type="region of interest" description="Disordered" evidence="1">
    <location>
        <begin position="243"/>
        <end position="304"/>
    </location>
</feature>
<sequence>MAAGRASIEGRQELSAPSPDQAQWIEEQVDQLMRKIYTSEISVEHGVATMVQYAAAADGTRKEIHMKIVDAFIADLRVAIDDYPPKMHVIAVSLTAAMLKHGLFEEREYEVWSTAVIEGMSQNPPDPQKLNFALNTLNQLMDRLMRWPMACFKLAQLVHLEQAAAPLAAYINYARLILDHLPEEVLHEKCLSEDYVNRLTMEKRLRFPPPPQLHTVTVLDGEDYGPGTLSRWIHHPGIKRDTLQRAEREPPAGPPPPPVPAGLPPPPSMGPPQNPPPPPPQQQRMAPKAKAEAPPPAQNQPPVQRNYANMTADQLLQEPETPMEIPPQSVKDTVHSIFNGLSQDNIKEKVAMFQQKVQHAHYRWLCYYTVSRRVTREANFHEIYIEFFSECTEKKYLFQQLVIMSFECLRLMMRAVDEAVNSISHRTTLKNLGAFLGRITIGRDQPLKSRSMDIKDLLLDAYENSRLTAVLPLACKILESISRSRAFKLPSPWSMGLLSLLAEIHSIPALKTNLTFEVEVLFRHLEIQVKDIAKSDLLRTKRAPAPGSCDLNSQRLHERQVPQLSRGSLECWAFDPRNLYNHPLAWF</sequence>
<accession>A0A812MHA3</accession>
<dbReference type="GO" id="GO:0017148">
    <property type="term" value="P:negative regulation of translation"/>
    <property type="evidence" value="ECO:0007669"/>
    <property type="project" value="InterPro"/>
</dbReference>
<reference evidence="4" key="1">
    <citation type="submission" date="2021-02" db="EMBL/GenBank/DDBJ databases">
        <authorList>
            <person name="Dougan E. K."/>
            <person name="Rhodes N."/>
            <person name="Thang M."/>
            <person name="Chan C."/>
        </authorList>
    </citation>
    <scope>NUCLEOTIDE SEQUENCE</scope>
</reference>
<dbReference type="Gene3D" id="1.25.40.840">
    <property type="entry name" value="CCR4-NOT transcription complex subunit 1 TTP binding domain"/>
    <property type="match status" value="1"/>
</dbReference>
<dbReference type="InterPro" id="IPR040398">
    <property type="entry name" value="Not1"/>
</dbReference>
<evidence type="ECO:0000256" key="1">
    <source>
        <dbReference type="SAM" id="MobiDB-lite"/>
    </source>
</evidence>
<proteinExistence type="predicted"/>
<dbReference type="GO" id="GO:0000288">
    <property type="term" value="P:nuclear-transcribed mRNA catabolic process, deadenylation-dependent decay"/>
    <property type="evidence" value="ECO:0007669"/>
    <property type="project" value="TreeGrafter"/>
</dbReference>
<dbReference type="GO" id="GO:0000932">
    <property type="term" value="C:P-body"/>
    <property type="evidence" value="ECO:0007669"/>
    <property type="project" value="TreeGrafter"/>
</dbReference>
<organism evidence="4 5">
    <name type="scientific">Symbiodinium natans</name>
    <dbReference type="NCBI Taxonomy" id="878477"/>
    <lineage>
        <taxon>Eukaryota</taxon>
        <taxon>Sar</taxon>
        <taxon>Alveolata</taxon>
        <taxon>Dinophyceae</taxon>
        <taxon>Suessiales</taxon>
        <taxon>Symbiodiniaceae</taxon>
        <taxon>Symbiodinium</taxon>
    </lineage>
</organism>
<evidence type="ECO:0000313" key="5">
    <source>
        <dbReference type="Proteomes" id="UP000604046"/>
    </source>
</evidence>
<dbReference type="EMBL" id="CAJNDS010001402">
    <property type="protein sequence ID" value="CAE7258058.1"/>
    <property type="molecule type" value="Genomic_DNA"/>
</dbReference>
<dbReference type="InterPro" id="IPR032191">
    <property type="entry name" value="CNOT1_CAF1_bind"/>
</dbReference>
<dbReference type="Pfam" id="PF16417">
    <property type="entry name" value="CNOT1_TTP_bind"/>
    <property type="match status" value="1"/>
</dbReference>
<dbReference type="OrthoDB" id="1933107at2759"/>
<comment type="caution">
    <text evidence="4">The sequence shown here is derived from an EMBL/GenBank/DDBJ whole genome shotgun (WGS) entry which is preliminary data.</text>
</comment>
<feature type="domain" description="CCR4-NOT transcription complex subunit 1 TTP binding" evidence="3">
    <location>
        <begin position="9"/>
        <end position="173"/>
    </location>
</feature>
<feature type="compositionally biased region" description="Pro residues" evidence="1">
    <location>
        <begin position="251"/>
        <end position="281"/>
    </location>
</feature>
<dbReference type="InterPro" id="IPR032193">
    <property type="entry name" value="CNOT1_TTP_bind"/>
</dbReference>
<feature type="domain" description="CCR4-NOT transcription complex subunit 1 CAF1-binding" evidence="2">
    <location>
        <begin position="323"/>
        <end position="543"/>
    </location>
</feature>